<dbReference type="PANTHER" id="PTHR12935:SF0">
    <property type="entry name" value="GAMMA-GLUTAMYLCYCLOTRANSFERASE"/>
    <property type="match status" value="1"/>
</dbReference>
<reference evidence="6 7" key="1">
    <citation type="journal article" date="2020" name="bioRxiv">
        <title>Whole genome comparisons of ergot fungi reveals the divergence and evolution of species within the genus Claviceps are the result of varying mechanisms driving genome evolution and host range expansion.</title>
        <authorList>
            <person name="Wyka S.A."/>
            <person name="Mondo S.J."/>
            <person name="Liu M."/>
            <person name="Dettman J."/>
            <person name="Nalam V."/>
            <person name="Broders K.D."/>
        </authorList>
    </citation>
    <scope>NUCLEOTIDE SEQUENCE [LARGE SCALE GENOMIC DNA]</scope>
    <source>
        <strain evidence="6 7">Clav52</strain>
    </source>
</reference>
<evidence type="ECO:0000256" key="2">
    <source>
        <dbReference type="ARBA" id="ARBA00023239"/>
    </source>
</evidence>
<evidence type="ECO:0000256" key="5">
    <source>
        <dbReference type="SAM" id="Phobius"/>
    </source>
</evidence>
<dbReference type="AlphaFoldDB" id="A0A9P7QEP3"/>
<keyword evidence="5" id="KW-1133">Transmembrane helix</keyword>
<feature type="binding site" evidence="4">
    <location>
        <position position="232"/>
    </location>
    <ligand>
        <name>substrate</name>
    </ligand>
</feature>
<dbReference type="Gene3D" id="3.10.490.10">
    <property type="entry name" value="Gamma-glutamyl cyclotransferase-like"/>
    <property type="match status" value="1"/>
</dbReference>
<evidence type="ECO:0000313" key="7">
    <source>
        <dbReference type="Proteomes" id="UP000707071"/>
    </source>
</evidence>
<gene>
    <name evidence="6" type="ORF">E4U09_003401</name>
</gene>
<feature type="transmembrane region" description="Helical" evidence="5">
    <location>
        <begin position="271"/>
        <end position="292"/>
    </location>
</feature>
<evidence type="ECO:0000256" key="4">
    <source>
        <dbReference type="PIRSR" id="PIRSR617939-2"/>
    </source>
</evidence>
<evidence type="ECO:0000313" key="6">
    <source>
        <dbReference type="EMBL" id="KAG6292521.1"/>
    </source>
</evidence>
<proteinExistence type="predicted"/>
<keyword evidence="5" id="KW-0472">Membrane</keyword>
<dbReference type="EMBL" id="SRRH01000272">
    <property type="protein sequence ID" value="KAG6292521.1"/>
    <property type="molecule type" value="Genomic_DNA"/>
</dbReference>
<keyword evidence="5" id="KW-0812">Transmembrane</keyword>
<dbReference type="PANTHER" id="PTHR12935">
    <property type="entry name" value="GAMMA-GLUTAMYLCYCLOTRANSFERASE"/>
    <property type="match status" value="1"/>
</dbReference>
<accession>A0A9P7QEP3</accession>
<evidence type="ECO:0000256" key="3">
    <source>
        <dbReference type="PIRSR" id="PIRSR617939-1"/>
    </source>
</evidence>
<dbReference type="EC" id="4.3.2.9" evidence="1"/>
<feature type="binding site" evidence="4">
    <location>
        <begin position="64"/>
        <end position="69"/>
    </location>
    <ligand>
        <name>substrate</name>
    </ligand>
</feature>
<feature type="transmembrane region" description="Helical" evidence="5">
    <location>
        <begin position="298"/>
        <end position="317"/>
    </location>
</feature>
<dbReference type="GO" id="GO:0003839">
    <property type="term" value="F:gamma-glutamylcyclotransferase activity"/>
    <property type="evidence" value="ECO:0007669"/>
    <property type="project" value="UniProtKB-EC"/>
</dbReference>
<feature type="active site" description="Proton acceptor" evidence="3">
    <location>
        <position position="160"/>
    </location>
</feature>
<dbReference type="InterPro" id="IPR017939">
    <property type="entry name" value="G-Glutamylcylcotransferase"/>
</dbReference>
<evidence type="ECO:0000256" key="1">
    <source>
        <dbReference type="ARBA" id="ARBA00012346"/>
    </source>
</evidence>
<comment type="caution">
    <text evidence="6">The sequence shown here is derived from an EMBL/GenBank/DDBJ whole genome shotgun (WGS) entry which is preliminary data.</text>
</comment>
<sequence length="356" mass="39556">MLPQPHISAASAALDKAVYSSRQPSEGSYSPICAIPKTTPERLSHAAEDAITSAPRAKPNTVLYLAYGSNMCAKTFLGARGIRPLSQVNVSAPTMRLTFDLPGIPYREPCFANVGFRNVPEKRRHQAGKFVHHGMEWDGGLIGVVYEVTQQDYRTIMRTEGAGSGYKEIAVPCYPIGPKETCPAEGPKPFHAKTLYFPYDGDDGLEEQRWWQRLLGGRQRPHQNYAQASLRYLNLLRTGGAEHDLPASFRSYLDSLHPYTATRCSQTIGNYVFVLCWSPLFIFFVTATTGLADETGKLPGWLARFVGMMFGFMWLSYDAIFKPVFGDGERTEGDHLSNESLPEVVAESNRNLSSSR</sequence>
<protein>
    <recommendedName>
        <fullName evidence="1">gamma-glutamylcyclotransferase</fullName>
        <ecNumber evidence="1">4.3.2.9</ecNumber>
    </recommendedName>
</protein>
<organism evidence="6 7">
    <name type="scientific">Claviceps aff. purpurea</name>
    <dbReference type="NCBI Taxonomy" id="1967640"/>
    <lineage>
        <taxon>Eukaryota</taxon>
        <taxon>Fungi</taxon>
        <taxon>Dikarya</taxon>
        <taxon>Ascomycota</taxon>
        <taxon>Pezizomycotina</taxon>
        <taxon>Sordariomycetes</taxon>
        <taxon>Hypocreomycetidae</taxon>
        <taxon>Hypocreales</taxon>
        <taxon>Clavicipitaceae</taxon>
        <taxon>Claviceps</taxon>
    </lineage>
</organism>
<keyword evidence="7" id="KW-1185">Reference proteome</keyword>
<dbReference type="Proteomes" id="UP000707071">
    <property type="component" value="Unassembled WGS sequence"/>
</dbReference>
<keyword evidence="2" id="KW-0456">Lyase</keyword>
<name>A0A9P7QEP3_9HYPO</name>